<evidence type="ECO:0000313" key="2">
    <source>
        <dbReference type="Proteomes" id="UP001221757"/>
    </source>
</evidence>
<accession>A0AAD7DP47</accession>
<protein>
    <submittedName>
        <fullName evidence="1">Uncharacterized protein</fullName>
    </submittedName>
</protein>
<dbReference type="Proteomes" id="UP001221757">
    <property type="component" value="Unassembled WGS sequence"/>
</dbReference>
<comment type="caution">
    <text evidence="1">The sequence shown here is derived from an EMBL/GenBank/DDBJ whole genome shotgun (WGS) entry which is preliminary data.</text>
</comment>
<organism evidence="1 2">
    <name type="scientific">Mycena rosella</name>
    <name type="common">Pink bonnet</name>
    <name type="synonym">Agaricus rosellus</name>
    <dbReference type="NCBI Taxonomy" id="1033263"/>
    <lineage>
        <taxon>Eukaryota</taxon>
        <taxon>Fungi</taxon>
        <taxon>Dikarya</taxon>
        <taxon>Basidiomycota</taxon>
        <taxon>Agaricomycotina</taxon>
        <taxon>Agaricomycetes</taxon>
        <taxon>Agaricomycetidae</taxon>
        <taxon>Agaricales</taxon>
        <taxon>Marasmiineae</taxon>
        <taxon>Mycenaceae</taxon>
        <taxon>Mycena</taxon>
    </lineage>
</organism>
<gene>
    <name evidence="1" type="ORF">B0H17DRAFT_893479</name>
</gene>
<name>A0AAD7DP47_MYCRO</name>
<dbReference type="AlphaFoldDB" id="A0AAD7DP47"/>
<proteinExistence type="predicted"/>
<keyword evidence="2" id="KW-1185">Reference proteome</keyword>
<feature type="non-terminal residue" evidence="1">
    <location>
        <position position="1"/>
    </location>
</feature>
<dbReference type="EMBL" id="JARKIE010000034">
    <property type="protein sequence ID" value="KAJ7696429.1"/>
    <property type="molecule type" value="Genomic_DNA"/>
</dbReference>
<sequence>DPCEVRAWVRAEDLSPEHVSHGELRIKVPRAQCTQQIASVALRLQLDEFSE</sequence>
<reference evidence="1" key="1">
    <citation type="submission" date="2023-03" db="EMBL/GenBank/DDBJ databases">
        <title>Massive genome expansion in bonnet fungi (Mycena s.s.) driven by repeated elements and novel gene families across ecological guilds.</title>
        <authorList>
            <consortium name="Lawrence Berkeley National Laboratory"/>
            <person name="Harder C.B."/>
            <person name="Miyauchi S."/>
            <person name="Viragh M."/>
            <person name="Kuo A."/>
            <person name="Thoen E."/>
            <person name="Andreopoulos B."/>
            <person name="Lu D."/>
            <person name="Skrede I."/>
            <person name="Drula E."/>
            <person name="Henrissat B."/>
            <person name="Morin E."/>
            <person name="Kohler A."/>
            <person name="Barry K."/>
            <person name="LaButti K."/>
            <person name="Morin E."/>
            <person name="Salamov A."/>
            <person name="Lipzen A."/>
            <person name="Mereny Z."/>
            <person name="Hegedus B."/>
            <person name="Baldrian P."/>
            <person name="Stursova M."/>
            <person name="Weitz H."/>
            <person name="Taylor A."/>
            <person name="Grigoriev I.V."/>
            <person name="Nagy L.G."/>
            <person name="Martin F."/>
            <person name="Kauserud H."/>
        </authorList>
    </citation>
    <scope>NUCLEOTIDE SEQUENCE</scope>
    <source>
        <strain evidence="1">CBHHK067</strain>
    </source>
</reference>
<feature type="non-terminal residue" evidence="1">
    <location>
        <position position="51"/>
    </location>
</feature>
<evidence type="ECO:0000313" key="1">
    <source>
        <dbReference type="EMBL" id="KAJ7696429.1"/>
    </source>
</evidence>